<dbReference type="AlphaFoldDB" id="A0A4Y2HBQ0"/>
<reference evidence="2 3" key="1">
    <citation type="journal article" date="2019" name="Sci. Rep.">
        <title>Orb-weaving spider Araneus ventricosus genome elucidates the spidroin gene catalogue.</title>
        <authorList>
            <person name="Kono N."/>
            <person name="Nakamura H."/>
            <person name="Ohtoshi R."/>
            <person name="Moran D.A.P."/>
            <person name="Shinohara A."/>
            <person name="Yoshida Y."/>
            <person name="Fujiwara M."/>
            <person name="Mori M."/>
            <person name="Tomita M."/>
            <person name="Arakawa K."/>
        </authorList>
    </citation>
    <scope>NUCLEOTIDE SEQUENCE [LARGE SCALE GENOMIC DNA]</scope>
</reference>
<sequence>MLSDCVIPCMAILILLAKLMIFCESSSWKSGATPYSHDLAPNLGSKHVSGARLSSNRDVKTPVENWLNEQGRDFNPAGLTLQPAQT</sequence>
<organism evidence="2 3">
    <name type="scientific">Araneus ventricosus</name>
    <name type="common">Orbweaver spider</name>
    <name type="synonym">Epeira ventricosa</name>
    <dbReference type="NCBI Taxonomy" id="182803"/>
    <lineage>
        <taxon>Eukaryota</taxon>
        <taxon>Metazoa</taxon>
        <taxon>Ecdysozoa</taxon>
        <taxon>Arthropoda</taxon>
        <taxon>Chelicerata</taxon>
        <taxon>Arachnida</taxon>
        <taxon>Araneae</taxon>
        <taxon>Araneomorphae</taxon>
        <taxon>Entelegynae</taxon>
        <taxon>Araneoidea</taxon>
        <taxon>Araneidae</taxon>
        <taxon>Araneus</taxon>
    </lineage>
</organism>
<feature type="signal peptide" evidence="1">
    <location>
        <begin position="1"/>
        <end position="25"/>
    </location>
</feature>
<gene>
    <name evidence="2" type="ORF">AVEN_46517_1</name>
</gene>
<dbReference type="EMBL" id="BGPR01001830">
    <property type="protein sequence ID" value="GBM62699.1"/>
    <property type="molecule type" value="Genomic_DNA"/>
</dbReference>
<evidence type="ECO:0000256" key="1">
    <source>
        <dbReference type="SAM" id="SignalP"/>
    </source>
</evidence>
<evidence type="ECO:0000313" key="2">
    <source>
        <dbReference type="EMBL" id="GBM62699.1"/>
    </source>
</evidence>
<dbReference type="Proteomes" id="UP000499080">
    <property type="component" value="Unassembled WGS sequence"/>
</dbReference>
<name>A0A4Y2HBQ0_ARAVE</name>
<feature type="chain" id="PRO_5021504564" evidence="1">
    <location>
        <begin position="26"/>
        <end position="86"/>
    </location>
</feature>
<protein>
    <submittedName>
        <fullName evidence="2">Uncharacterized protein</fullName>
    </submittedName>
</protein>
<comment type="caution">
    <text evidence="2">The sequence shown here is derived from an EMBL/GenBank/DDBJ whole genome shotgun (WGS) entry which is preliminary data.</text>
</comment>
<proteinExistence type="predicted"/>
<keyword evidence="1" id="KW-0732">Signal</keyword>
<keyword evidence="3" id="KW-1185">Reference proteome</keyword>
<evidence type="ECO:0000313" key="3">
    <source>
        <dbReference type="Proteomes" id="UP000499080"/>
    </source>
</evidence>
<accession>A0A4Y2HBQ0</accession>